<gene>
    <name evidence="1" type="ORF">S3_843_0013</name>
</gene>
<reference evidence="1" key="1">
    <citation type="submission" date="2010-04" db="EMBL/GenBank/DDBJ databases">
        <authorList>
            <person name="Genoscope - CEA"/>
        </authorList>
    </citation>
    <scope>NUCLEOTIDE SEQUENCE</scope>
</reference>
<evidence type="ECO:0000313" key="1">
    <source>
        <dbReference type="EMBL" id="CBL80503.1"/>
    </source>
</evidence>
<proteinExistence type="predicted"/>
<sequence length="552" mass="59808">MKIVTKLCLIILLTHLLFSCDISYLDKEIEDPTLEGSIKIPVGFINYNLSEVFNQLGSDGLGPTSTEEFSFNYTKTFTGENNTAFNVEVDDFTTAGNIENPIDDADLSVIGESSPYTIAQEISPGIINPLIGTYNEVSQIIYDLNLSQEITDIAFAGGILNINFNSTVNNTNIAVTIEIPSLTKKSDGSEYTGSANITGKNEETISIDLNDYNADLTNDGTGTGNTNNKMVLNVNASLTYAAGDIIDTNDVISFGATFSSISYDVIEGDFKQEPFNISSETIDLSDFFDNFNEGNITFDNTKMTINISNDYGFPIGIDLSSVEAISTNSSVNLNYTGTDPSLPNTIIIDGVPNFGDDEVVSNITLDNDNSNIGSLLESNPTSIVFNLSAISNPIDDGIINENFYASSNNGFEAELLIDFDSVNLNKEIVFNPDEDLENFKNIKIVTSVENKIPLTGNLLLEFKNSANQIIHTESLNAFNSANLDPSSGQSDGVAVLSNFEINLNENEINNIINTEKINIKVTLQLPEGESSVMIKGSDELNVRVGLEATGKI</sequence>
<reference evidence="1" key="2">
    <citation type="journal article" date="2012" name="Environ. Microbiol.">
        <title>Genomic content of uncultured Bacteroidetes from contrasting oceanic provinces in the North Atlantic Ocean.</title>
        <authorList>
            <person name="Gomez-Pereira P.R."/>
            <person name="Schuler M."/>
            <person name="Fuchs B.M."/>
            <person name="Bennke C."/>
            <person name="Teeling H."/>
            <person name="Waldmann J."/>
            <person name="Richter M."/>
            <person name="Barbe V."/>
            <person name="Bataille E."/>
            <person name="Glockner F.O."/>
            <person name="Amann R."/>
        </authorList>
    </citation>
    <scope>NUCLEOTIDE SEQUENCE</scope>
</reference>
<protein>
    <submittedName>
        <fullName evidence="1">Uncharacterized protein</fullName>
    </submittedName>
</protein>
<organism evidence="1">
    <name type="scientific">uncultured Polaribacter sp</name>
    <dbReference type="NCBI Taxonomy" id="174711"/>
    <lineage>
        <taxon>Bacteria</taxon>
        <taxon>Pseudomonadati</taxon>
        <taxon>Bacteroidota</taxon>
        <taxon>Flavobacteriia</taxon>
        <taxon>Flavobacteriales</taxon>
        <taxon>Flavobacteriaceae</taxon>
        <taxon>environmental samples</taxon>
    </lineage>
</organism>
<dbReference type="AlphaFoldDB" id="F4MLE2"/>
<name>F4MLE2_9FLAO</name>
<dbReference type="EMBL" id="FQ032801">
    <property type="protein sequence ID" value="CBL80503.1"/>
    <property type="molecule type" value="Genomic_DNA"/>
</dbReference>
<dbReference type="PROSITE" id="PS51257">
    <property type="entry name" value="PROKAR_LIPOPROTEIN"/>
    <property type="match status" value="1"/>
</dbReference>
<accession>F4MLE2</accession>